<evidence type="ECO:0000313" key="3">
    <source>
        <dbReference type="EMBL" id="CAK7928186.1"/>
    </source>
</evidence>
<feature type="domain" description="HIT" evidence="2">
    <location>
        <begin position="1"/>
        <end position="92"/>
    </location>
</feature>
<dbReference type="Gene3D" id="3.30.428.10">
    <property type="entry name" value="HIT-like"/>
    <property type="match status" value="1"/>
</dbReference>
<dbReference type="InterPro" id="IPR011146">
    <property type="entry name" value="HIT-like"/>
</dbReference>
<proteinExistence type="predicted"/>
<dbReference type="PROSITE" id="PS51084">
    <property type="entry name" value="HIT_2"/>
    <property type="match status" value="1"/>
</dbReference>
<dbReference type="EMBL" id="CAKLBY020000120">
    <property type="protein sequence ID" value="CAK7928186.1"/>
    <property type="molecule type" value="Genomic_DNA"/>
</dbReference>
<feature type="short sequence motif" description="Histidine triad motif" evidence="1">
    <location>
        <begin position="77"/>
        <end position="81"/>
    </location>
</feature>
<evidence type="ECO:0000313" key="4">
    <source>
        <dbReference type="Proteomes" id="UP001162060"/>
    </source>
</evidence>
<dbReference type="GO" id="GO:0009150">
    <property type="term" value="P:purine ribonucleotide metabolic process"/>
    <property type="evidence" value="ECO:0007669"/>
    <property type="project" value="TreeGrafter"/>
</dbReference>
<dbReference type="Proteomes" id="UP001162060">
    <property type="component" value="Unassembled WGS sequence"/>
</dbReference>
<reference evidence="3" key="1">
    <citation type="submission" date="2024-01" db="EMBL/GenBank/DDBJ databases">
        <authorList>
            <person name="Webb A."/>
        </authorList>
    </citation>
    <scope>NUCLEOTIDE SEQUENCE</scope>
    <source>
        <strain evidence="3">Pm1</strain>
    </source>
</reference>
<evidence type="ECO:0000256" key="1">
    <source>
        <dbReference type="PROSITE-ProRule" id="PRU00464"/>
    </source>
</evidence>
<dbReference type="GO" id="GO:0006790">
    <property type="term" value="P:sulfur compound metabolic process"/>
    <property type="evidence" value="ECO:0007669"/>
    <property type="project" value="TreeGrafter"/>
</dbReference>
<evidence type="ECO:0000259" key="2">
    <source>
        <dbReference type="PROSITE" id="PS51084"/>
    </source>
</evidence>
<sequence>MLLCCYSRCLPVTPGHLLLLSKADGIATTVMDTTPGVAASVFKEPPRLAKAVQEATVCDGVNFVQNNGTVSGRAVFHAHIHIIPRYDNDGLIKLPVGQTMIAIEDGVAMQSKIQDKL</sequence>
<protein>
    <recommendedName>
        <fullName evidence="2">HIT domain-containing protein</fullName>
    </recommendedName>
</protein>
<accession>A0AAV1U0M4</accession>
<dbReference type="PANTHER" id="PTHR47670:SF1">
    <property type="entry name" value="ADENYLYLSULFATASE HINT3"/>
    <property type="match status" value="1"/>
</dbReference>
<name>A0AAV1U0M4_9STRA</name>
<dbReference type="AlphaFoldDB" id="A0AAV1U0M4"/>
<dbReference type="PANTHER" id="PTHR47670">
    <property type="entry name" value="ADENYLYLSULFATASE HINT3"/>
    <property type="match status" value="1"/>
</dbReference>
<organism evidence="3 4">
    <name type="scientific">Peronospora matthiolae</name>
    <dbReference type="NCBI Taxonomy" id="2874970"/>
    <lineage>
        <taxon>Eukaryota</taxon>
        <taxon>Sar</taxon>
        <taxon>Stramenopiles</taxon>
        <taxon>Oomycota</taxon>
        <taxon>Peronosporomycetes</taxon>
        <taxon>Peronosporales</taxon>
        <taxon>Peronosporaceae</taxon>
        <taxon>Peronospora</taxon>
    </lineage>
</organism>
<comment type="caution">
    <text evidence="3">The sequence shown here is derived from an EMBL/GenBank/DDBJ whole genome shotgun (WGS) entry which is preliminary data.</text>
</comment>
<dbReference type="InterPro" id="IPR036265">
    <property type="entry name" value="HIT-like_sf"/>
</dbReference>
<gene>
    <name evidence="3" type="ORF">PM001_LOCUS13336</name>
</gene>
<dbReference type="SUPFAM" id="SSF54197">
    <property type="entry name" value="HIT-like"/>
    <property type="match status" value="1"/>
</dbReference>
<dbReference type="GO" id="GO:0047627">
    <property type="term" value="F:adenylylsulfatase activity"/>
    <property type="evidence" value="ECO:0007669"/>
    <property type="project" value="TreeGrafter"/>
</dbReference>
<dbReference type="Pfam" id="PF01230">
    <property type="entry name" value="HIT"/>
    <property type="match status" value="1"/>
</dbReference>